<proteinExistence type="predicted"/>
<dbReference type="Pfam" id="PF13966">
    <property type="entry name" value="zf-RVT"/>
    <property type="match status" value="1"/>
</dbReference>
<name>A0A8R7PEV2_TRIUA</name>
<reference evidence="2" key="3">
    <citation type="submission" date="2022-06" db="UniProtKB">
        <authorList>
            <consortium name="EnsemblPlants"/>
        </authorList>
    </citation>
    <scope>IDENTIFICATION</scope>
</reference>
<feature type="domain" description="Reverse transcriptase zinc-binding" evidence="1">
    <location>
        <begin position="9"/>
        <end position="37"/>
    </location>
</feature>
<dbReference type="AlphaFoldDB" id="A0A8R7PEV2"/>
<evidence type="ECO:0000259" key="1">
    <source>
        <dbReference type="Pfam" id="PF13966"/>
    </source>
</evidence>
<evidence type="ECO:0000313" key="2">
    <source>
        <dbReference type="EnsemblPlants" id="TuG1812G0200002961.01.T01"/>
    </source>
</evidence>
<organism evidence="2 3">
    <name type="scientific">Triticum urartu</name>
    <name type="common">Red wild einkorn</name>
    <name type="synonym">Crithodium urartu</name>
    <dbReference type="NCBI Taxonomy" id="4572"/>
    <lineage>
        <taxon>Eukaryota</taxon>
        <taxon>Viridiplantae</taxon>
        <taxon>Streptophyta</taxon>
        <taxon>Embryophyta</taxon>
        <taxon>Tracheophyta</taxon>
        <taxon>Spermatophyta</taxon>
        <taxon>Magnoliopsida</taxon>
        <taxon>Liliopsida</taxon>
        <taxon>Poales</taxon>
        <taxon>Poaceae</taxon>
        <taxon>BOP clade</taxon>
        <taxon>Pooideae</taxon>
        <taxon>Triticodae</taxon>
        <taxon>Triticeae</taxon>
        <taxon>Triticinae</taxon>
        <taxon>Triticum</taxon>
    </lineage>
</organism>
<dbReference type="EnsemblPlants" id="TuG1812G0200002961.01.T01">
    <property type="protein sequence ID" value="TuG1812G0200002961.01.T01"/>
    <property type="gene ID" value="TuG1812G0200002961.01"/>
</dbReference>
<sequence>RHWRSPLEDNTCPLCHAQAREDIDHLFFTCQFSSRVWNYLQIQWLACLSPSECLIAASKSFGQPFFKEVVYLATWNVWLLRNGRIFRNERPTFATWRRNFIHDITLLSHRFKP</sequence>
<reference evidence="2" key="2">
    <citation type="submission" date="2018-03" db="EMBL/GenBank/DDBJ databases">
        <title>The Triticum urartu genome reveals the dynamic nature of wheat genome evolution.</title>
        <authorList>
            <person name="Ling H."/>
            <person name="Ma B."/>
            <person name="Shi X."/>
            <person name="Liu H."/>
            <person name="Dong L."/>
            <person name="Sun H."/>
            <person name="Cao Y."/>
            <person name="Gao Q."/>
            <person name="Zheng S."/>
            <person name="Li Y."/>
            <person name="Yu Y."/>
            <person name="Du H."/>
            <person name="Qi M."/>
            <person name="Li Y."/>
            <person name="Yu H."/>
            <person name="Cui Y."/>
            <person name="Wang N."/>
            <person name="Chen C."/>
            <person name="Wu H."/>
            <person name="Zhao Y."/>
            <person name="Zhang J."/>
            <person name="Li Y."/>
            <person name="Zhou W."/>
            <person name="Zhang B."/>
            <person name="Hu W."/>
            <person name="Eijk M."/>
            <person name="Tang J."/>
            <person name="Witsenboer H."/>
            <person name="Zhao S."/>
            <person name="Li Z."/>
            <person name="Zhang A."/>
            <person name="Wang D."/>
            <person name="Liang C."/>
        </authorList>
    </citation>
    <scope>NUCLEOTIDE SEQUENCE [LARGE SCALE GENOMIC DNA]</scope>
    <source>
        <strain evidence="2">cv. G1812</strain>
    </source>
</reference>
<reference evidence="3" key="1">
    <citation type="journal article" date="2013" name="Nature">
        <title>Draft genome of the wheat A-genome progenitor Triticum urartu.</title>
        <authorList>
            <person name="Ling H.Q."/>
            <person name="Zhao S."/>
            <person name="Liu D."/>
            <person name="Wang J."/>
            <person name="Sun H."/>
            <person name="Zhang C."/>
            <person name="Fan H."/>
            <person name="Li D."/>
            <person name="Dong L."/>
            <person name="Tao Y."/>
            <person name="Gao C."/>
            <person name="Wu H."/>
            <person name="Li Y."/>
            <person name="Cui Y."/>
            <person name="Guo X."/>
            <person name="Zheng S."/>
            <person name="Wang B."/>
            <person name="Yu K."/>
            <person name="Liang Q."/>
            <person name="Yang W."/>
            <person name="Lou X."/>
            <person name="Chen J."/>
            <person name="Feng M."/>
            <person name="Jian J."/>
            <person name="Zhang X."/>
            <person name="Luo G."/>
            <person name="Jiang Y."/>
            <person name="Liu J."/>
            <person name="Wang Z."/>
            <person name="Sha Y."/>
            <person name="Zhang B."/>
            <person name="Wu H."/>
            <person name="Tang D."/>
            <person name="Shen Q."/>
            <person name="Xue P."/>
            <person name="Zou S."/>
            <person name="Wang X."/>
            <person name="Liu X."/>
            <person name="Wang F."/>
            <person name="Yang Y."/>
            <person name="An X."/>
            <person name="Dong Z."/>
            <person name="Zhang K."/>
            <person name="Zhang X."/>
            <person name="Luo M.C."/>
            <person name="Dvorak J."/>
            <person name="Tong Y."/>
            <person name="Wang J."/>
            <person name="Yang H."/>
            <person name="Li Z."/>
            <person name="Wang D."/>
            <person name="Zhang A."/>
            <person name="Wang J."/>
        </authorList>
    </citation>
    <scope>NUCLEOTIDE SEQUENCE</scope>
    <source>
        <strain evidence="3">cv. G1812</strain>
    </source>
</reference>
<dbReference type="InterPro" id="IPR026960">
    <property type="entry name" value="RVT-Znf"/>
</dbReference>
<dbReference type="Gramene" id="TuG1812G0200002961.01.T01">
    <property type="protein sequence ID" value="TuG1812G0200002961.01.T01"/>
    <property type="gene ID" value="TuG1812G0200002961.01"/>
</dbReference>
<dbReference type="Proteomes" id="UP000015106">
    <property type="component" value="Chromosome 2"/>
</dbReference>
<evidence type="ECO:0000313" key="3">
    <source>
        <dbReference type="Proteomes" id="UP000015106"/>
    </source>
</evidence>
<protein>
    <recommendedName>
        <fullName evidence="1">Reverse transcriptase zinc-binding domain-containing protein</fullName>
    </recommendedName>
</protein>
<keyword evidence="3" id="KW-1185">Reference proteome</keyword>
<accession>A0A8R7PEV2</accession>